<name>A0A6J5M9E8_9CAUD</name>
<accession>A0A6J5M9E8</accession>
<gene>
    <name evidence="1" type="ORF">UFOVP449_38</name>
</gene>
<evidence type="ECO:0000313" key="1">
    <source>
        <dbReference type="EMBL" id="CAB4142307.1"/>
    </source>
</evidence>
<reference evidence="1" key="1">
    <citation type="submission" date="2020-04" db="EMBL/GenBank/DDBJ databases">
        <authorList>
            <person name="Chiriac C."/>
            <person name="Salcher M."/>
            <person name="Ghai R."/>
            <person name="Kavagutti S V."/>
        </authorList>
    </citation>
    <scope>NUCLEOTIDE SEQUENCE</scope>
</reference>
<organism evidence="1">
    <name type="scientific">uncultured Caudovirales phage</name>
    <dbReference type="NCBI Taxonomy" id="2100421"/>
    <lineage>
        <taxon>Viruses</taxon>
        <taxon>Duplodnaviria</taxon>
        <taxon>Heunggongvirae</taxon>
        <taxon>Uroviricota</taxon>
        <taxon>Caudoviricetes</taxon>
        <taxon>Peduoviridae</taxon>
        <taxon>Maltschvirus</taxon>
        <taxon>Maltschvirus maltsch</taxon>
    </lineage>
</organism>
<evidence type="ECO:0008006" key="2">
    <source>
        <dbReference type="Google" id="ProtNLM"/>
    </source>
</evidence>
<dbReference type="SUPFAM" id="SSF109604">
    <property type="entry name" value="HD-domain/PDEase-like"/>
    <property type="match status" value="1"/>
</dbReference>
<proteinExistence type="predicted"/>
<protein>
    <recommendedName>
        <fullName evidence="2">Phosphohydrolase</fullName>
    </recommendedName>
</protein>
<dbReference type="Gene3D" id="1.10.3210.10">
    <property type="entry name" value="Hypothetical protein af1432"/>
    <property type="match status" value="1"/>
</dbReference>
<dbReference type="EMBL" id="LR796420">
    <property type="protein sequence ID" value="CAB4142307.1"/>
    <property type="molecule type" value="Genomic_DNA"/>
</dbReference>
<sequence>MNPIQWCIDQHVNTNHKYDDYLPYEFHLRMASRVAHQFKHLLSHSVDYFTGRREYDAGIEVTETPQSVCLLAVWGHDLIEDTRVSYNDVRSVLGKAAADIIYAVTNEKGRSRKERASEKYYEGIRTTPGASFVKLCDRIANVEYSKMVGSRMYEMYRKENDGFCHSIGHTPHHPLVPMFEHLKGLF</sequence>